<dbReference type="EMBL" id="CP034593">
    <property type="protein sequence ID" value="AZQ77637.1"/>
    <property type="molecule type" value="Genomic_DNA"/>
</dbReference>
<dbReference type="SUPFAM" id="SSF47413">
    <property type="entry name" value="lambda repressor-like DNA-binding domains"/>
    <property type="match status" value="1"/>
</dbReference>
<dbReference type="Gene3D" id="1.10.260.40">
    <property type="entry name" value="lambda repressor-like DNA-binding domains"/>
    <property type="match status" value="1"/>
</dbReference>
<dbReference type="RefSeq" id="WP_126704440.1">
    <property type="nucleotide sequence ID" value="NZ_CP034593.1"/>
</dbReference>
<name>A0A3Q9G2S2_9ACTO</name>
<keyword evidence="4" id="KW-1185">Reference proteome</keyword>
<dbReference type="GO" id="GO:0003677">
    <property type="term" value="F:DNA binding"/>
    <property type="evidence" value="ECO:0007669"/>
    <property type="project" value="InterPro"/>
</dbReference>
<dbReference type="KEGG" id="flh:EJ997_10110"/>
<accession>A0A3Q9G2S2</accession>
<feature type="compositionally biased region" description="Low complexity" evidence="1">
    <location>
        <begin position="207"/>
        <end position="219"/>
    </location>
</feature>
<dbReference type="OrthoDB" id="3392267at2"/>
<dbReference type="Proteomes" id="UP000280344">
    <property type="component" value="Chromosome"/>
</dbReference>
<protein>
    <submittedName>
        <fullName evidence="3">XRE family transcriptional regulator</fullName>
    </submittedName>
</protein>
<organism evidence="3 4">
    <name type="scientific">Flaviflexus ciconiae</name>
    <dbReference type="NCBI Taxonomy" id="2496867"/>
    <lineage>
        <taxon>Bacteria</taxon>
        <taxon>Bacillati</taxon>
        <taxon>Actinomycetota</taxon>
        <taxon>Actinomycetes</taxon>
        <taxon>Actinomycetales</taxon>
        <taxon>Actinomycetaceae</taxon>
        <taxon>Flaviflexus</taxon>
    </lineage>
</organism>
<evidence type="ECO:0000256" key="1">
    <source>
        <dbReference type="SAM" id="MobiDB-lite"/>
    </source>
</evidence>
<dbReference type="InterPro" id="IPR010982">
    <property type="entry name" value="Lambda_DNA-bd_dom_sf"/>
</dbReference>
<dbReference type="CDD" id="cd00093">
    <property type="entry name" value="HTH_XRE"/>
    <property type="match status" value="1"/>
</dbReference>
<evidence type="ECO:0000259" key="2">
    <source>
        <dbReference type="PROSITE" id="PS50943"/>
    </source>
</evidence>
<dbReference type="AlphaFoldDB" id="A0A3Q9G2S2"/>
<feature type="region of interest" description="Disordered" evidence="1">
    <location>
        <begin position="235"/>
        <end position="260"/>
    </location>
</feature>
<feature type="region of interest" description="Disordered" evidence="1">
    <location>
        <begin position="186"/>
        <end position="219"/>
    </location>
</feature>
<gene>
    <name evidence="3" type="ORF">EJ997_10110</name>
</gene>
<feature type="domain" description="HTH cro/C1-type" evidence="2">
    <location>
        <begin position="25"/>
        <end position="70"/>
    </location>
</feature>
<reference evidence="3 4" key="1">
    <citation type="submission" date="2018-12" db="EMBL/GenBank/DDBJ databases">
        <title>Complete genome sequence of Flaviflexus sp. H23T48.</title>
        <authorList>
            <person name="Bae J.-W."/>
            <person name="Lee J.-Y."/>
        </authorList>
    </citation>
    <scope>NUCLEOTIDE SEQUENCE [LARGE SCALE GENOMIC DNA]</scope>
    <source>
        <strain evidence="3 4">H23T48</strain>
    </source>
</reference>
<dbReference type="InterPro" id="IPR001387">
    <property type="entry name" value="Cro/C1-type_HTH"/>
</dbReference>
<dbReference type="PROSITE" id="PS50943">
    <property type="entry name" value="HTH_CROC1"/>
    <property type="match status" value="1"/>
</dbReference>
<evidence type="ECO:0000313" key="3">
    <source>
        <dbReference type="EMBL" id="AZQ77637.1"/>
    </source>
</evidence>
<sequence>MNPNVDTQALAQAVTQRRATLGIDTQRELAEKADLSPRMVGEIENARRDSYRDSTLFKIDRALNWKLGSSQGVLNGLPPYPLEDHVDTDEAVEEGFDDEDIEGVSAGTNDYDISVSEDRLTFTIYIDRRVGDRDDFTVTALLDVAEEAFEFVSDRIEQSRSQPSELAGMSDKERLEWAHKIIEKFAPLQRRDTEPTPTSAPTEQEKSAAASAATPDPAVAYDDVAQAKLAEVLQSDYTPAASPHAQLDPHNGVGEENQDE</sequence>
<evidence type="ECO:0000313" key="4">
    <source>
        <dbReference type="Proteomes" id="UP000280344"/>
    </source>
</evidence>
<proteinExistence type="predicted"/>
<dbReference type="SMART" id="SM00530">
    <property type="entry name" value="HTH_XRE"/>
    <property type="match status" value="1"/>
</dbReference>